<feature type="compositionally biased region" description="Basic residues" evidence="1">
    <location>
        <begin position="16"/>
        <end position="29"/>
    </location>
</feature>
<dbReference type="AlphaFoldDB" id="A0A8S3ISK6"/>
<gene>
    <name evidence="2" type="ORF">SMN809_LOCUS76321</name>
</gene>
<evidence type="ECO:0000313" key="3">
    <source>
        <dbReference type="Proteomes" id="UP000676336"/>
    </source>
</evidence>
<accession>A0A8S3ISK6</accession>
<evidence type="ECO:0000256" key="1">
    <source>
        <dbReference type="SAM" id="MobiDB-lite"/>
    </source>
</evidence>
<protein>
    <submittedName>
        <fullName evidence="2">Uncharacterized protein</fullName>
    </submittedName>
</protein>
<dbReference type="EMBL" id="CAJOBI010334562">
    <property type="protein sequence ID" value="CAF5203923.1"/>
    <property type="molecule type" value="Genomic_DNA"/>
</dbReference>
<sequence>GRDNRTDSKRQSDPSKRRKSISTKPTDKRHRTESDENRPPSDSKSDQKKGKTDGITARSASVNPRRSSEPGKAATNARKKKLVPGAGNTSKKSISMVKEEDEDAIDE</sequence>
<feature type="compositionally biased region" description="Basic and acidic residues" evidence="1">
    <location>
        <begin position="1"/>
        <end position="15"/>
    </location>
</feature>
<feature type="region of interest" description="Disordered" evidence="1">
    <location>
        <begin position="1"/>
        <end position="107"/>
    </location>
</feature>
<feature type="non-terminal residue" evidence="2">
    <location>
        <position position="1"/>
    </location>
</feature>
<feature type="non-terminal residue" evidence="2">
    <location>
        <position position="107"/>
    </location>
</feature>
<comment type="caution">
    <text evidence="2">The sequence shown here is derived from an EMBL/GenBank/DDBJ whole genome shotgun (WGS) entry which is preliminary data.</text>
</comment>
<dbReference type="Proteomes" id="UP000676336">
    <property type="component" value="Unassembled WGS sequence"/>
</dbReference>
<reference evidence="2" key="1">
    <citation type="submission" date="2021-02" db="EMBL/GenBank/DDBJ databases">
        <authorList>
            <person name="Nowell W R."/>
        </authorList>
    </citation>
    <scope>NUCLEOTIDE SEQUENCE</scope>
</reference>
<evidence type="ECO:0000313" key="2">
    <source>
        <dbReference type="EMBL" id="CAF5203923.1"/>
    </source>
</evidence>
<feature type="compositionally biased region" description="Basic and acidic residues" evidence="1">
    <location>
        <begin position="30"/>
        <end position="52"/>
    </location>
</feature>
<name>A0A8S3ISK6_9BILA</name>
<proteinExistence type="predicted"/>
<organism evidence="2 3">
    <name type="scientific">Rotaria magnacalcarata</name>
    <dbReference type="NCBI Taxonomy" id="392030"/>
    <lineage>
        <taxon>Eukaryota</taxon>
        <taxon>Metazoa</taxon>
        <taxon>Spiralia</taxon>
        <taxon>Gnathifera</taxon>
        <taxon>Rotifera</taxon>
        <taxon>Eurotatoria</taxon>
        <taxon>Bdelloidea</taxon>
        <taxon>Philodinida</taxon>
        <taxon>Philodinidae</taxon>
        <taxon>Rotaria</taxon>
    </lineage>
</organism>